<evidence type="ECO:0000259" key="7">
    <source>
        <dbReference type="PROSITE" id="PS51349"/>
    </source>
</evidence>
<feature type="domain" description="FMN hydroxy acid dehydrogenase" evidence="7">
    <location>
        <begin position="1"/>
        <end position="343"/>
    </location>
</feature>
<dbReference type="CDD" id="cd00609">
    <property type="entry name" value="AAT_like"/>
    <property type="match status" value="1"/>
</dbReference>
<evidence type="ECO:0000313" key="9">
    <source>
        <dbReference type="Proteomes" id="UP001501710"/>
    </source>
</evidence>
<evidence type="ECO:0000256" key="2">
    <source>
        <dbReference type="ARBA" id="ARBA00022630"/>
    </source>
</evidence>
<dbReference type="InterPro" id="IPR000262">
    <property type="entry name" value="FMN-dep_DH"/>
</dbReference>
<keyword evidence="9" id="KW-1185">Reference proteome</keyword>
<dbReference type="InterPro" id="IPR037396">
    <property type="entry name" value="FMN_HAD"/>
</dbReference>
<dbReference type="InterPro" id="IPR012133">
    <property type="entry name" value="Alpha-hydoxy_acid_DH_FMN"/>
</dbReference>
<keyword evidence="2" id="KW-0285">Flavoprotein</keyword>
<dbReference type="Gene3D" id="3.40.640.10">
    <property type="entry name" value="Type I PLP-dependent aspartate aminotransferase-like (Major domain)"/>
    <property type="match status" value="1"/>
</dbReference>
<dbReference type="CDD" id="cd02809">
    <property type="entry name" value="alpha_hydroxyacid_oxid_FMN"/>
    <property type="match status" value="1"/>
</dbReference>
<protein>
    <recommendedName>
        <fullName evidence="7">FMN hydroxy acid dehydrogenase domain-containing protein</fullName>
    </recommendedName>
</protein>
<dbReference type="EMBL" id="BAABAS010000006">
    <property type="protein sequence ID" value="GAA4231074.1"/>
    <property type="molecule type" value="Genomic_DNA"/>
</dbReference>
<dbReference type="PANTHER" id="PTHR10578">
    <property type="entry name" value="S -2-HYDROXY-ACID OXIDASE-RELATED"/>
    <property type="match status" value="1"/>
</dbReference>
<proteinExistence type="inferred from homology"/>
<dbReference type="PROSITE" id="PS51349">
    <property type="entry name" value="FMN_HYDROXY_ACID_DH_2"/>
    <property type="match status" value="1"/>
</dbReference>
<feature type="region of interest" description="Disordered" evidence="6">
    <location>
        <begin position="164"/>
        <end position="185"/>
    </location>
</feature>
<dbReference type="InterPro" id="IPR004839">
    <property type="entry name" value="Aminotransferase_I/II_large"/>
</dbReference>
<dbReference type="Pfam" id="PF00155">
    <property type="entry name" value="Aminotran_1_2"/>
    <property type="match status" value="1"/>
</dbReference>
<evidence type="ECO:0000256" key="1">
    <source>
        <dbReference type="ARBA" id="ARBA00001917"/>
    </source>
</evidence>
<organism evidence="8 9">
    <name type="scientific">Actinomadura meridiana</name>
    <dbReference type="NCBI Taxonomy" id="559626"/>
    <lineage>
        <taxon>Bacteria</taxon>
        <taxon>Bacillati</taxon>
        <taxon>Actinomycetota</taxon>
        <taxon>Actinomycetes</taxon>
        <taxon>Streptosporangiales</taxon>
        <taxon>Thermomonosporaceae</taxon>
        <taxon>Actinomadura</taxon>
    </lineage>
</organism>
<dbReference type="InterPro" id="IPR013785">
    <property type="entry name" value="Aldolase_TIM"/>
</dbReference>
<evidence type="ECO:0000256" key="4">
    <source>
        <dbReference type="ARBA" id="ARBA00023002"/>
    </source>
</evidence>
<feature type="compositionally biased region" description="Low complexity" evidence="6">
    <location>
        <begin position="173"/>
        <end position="182"/>
    </location>
</feature>
<evidence type="ECO:0000256" key="3">
    <source>
        <dbReference type="ARBA" id="ARBA00022643"/>
    </source>
</evidence>
<keyword evidence="4" id="KW-0560">Oxidoreductase</keyword>
<name>A0ABP8BZU9_9ACTN</name>
<dbReference type="SUPFAM" id="SSF51395">
    <property type="entry name" value="FMN-linked oxidoreductases"/>
    <property type="match status" value="1"/>
</dbReference>
<reference evidence="9" key="1">
    <citation type="journal article" date="2019" name="Int. J. Syst. Evol. Microbiol.">
        <title>The Global Catalogue of Microorganisms (GCM) 10K type strain sequencing project: providing services to taxonomists for standard genome sequencing and annotation.</title>
        <authorList>
            <consortium name="The Broad Institute Genomics Platform"/>
            <consortium name="The Broad Institute Genome Sequencing Center for Infectious Disease"/>
            <person name="Wu L."/>
            <person name="Ma J."/>
        </authorList>
    </citation>
    <scope>NUCLEOTIDE SEQUENCE [LARGE SCALE GENOMIC DNA]</scope>
    <source>
        <strain evidence="9">JCM 17440</strain>
    </source>
</reference>
<evidence type="ECO:0000313" key="8">
    <source>
        <dbReference type="EMBL" id="GAA4231074.1"/>
    </source>
</evidence>
<dbReference type="InterPro" id="IPR015422">
    <property type="entry name" value="PyrdxlP-dep_Trfase_small"/>
</dbReference>
<comment type="caution">
    <text evidence="8">The sequence shown here is derived from an EMBL/GenBank/DDBJ whole genome shotgun (WGS) entry which is preliminary data.</text>
</comment>
<evidence type="ECO:0000256" key="6">
    <source>
        <dbReference type="SAM" id="MobiDB-lite"/>
    </source>
</evidence>
<gene>
    <name evidence="8" type="ORF">GCM10022254_27320</name>
</gene>
<dbReference type="Proteomes" id="UP001501710">
    <property type="component" value="Unassembled WGS sequence"/>
</dbReference>
<comment type="similarity">
    <text evidence="5">Belongs to the FMN-dependent alpha-hydroxy acid dehydrogenase family.</text>
</comment>
<accession>A0ABP8BZU9</accession>
<dbReference type="Pfam" id="PF01070">
    <property type="entry name" value="FMN_dh"/>
    <property type="match status" value="1"/>
</dbReference>
<feature type="region of interest" description="Disordered" evidence="6">
    <location>
        <begin position="334"/>
        <end position="359"/>
    </location>
</feature>
<dbReference type="SUPFAM" id="SSF53383">
    <property type="entry name" value="PLP-dependent transferases"/>
    <property type="match status" value="1"/>
</dbReference>
<dbReference type="Gene3D" id="3.20.20.70">
    <property type="entry name" value="Aldolase class I"/>
    <property type="match status" value="1"/>
</dbReference>
<dbReference type="InterPro" id="IPR015424">
    <property type="entry name" value="PyrdxlP-dep_Trfase"/>
</dbReference>
<dbReference type="Gene3D" id="3.90.1150.10">
    <property type="entry name" value="Aspartate Aminotransferase, domain 1"/>
    <property type="match status" value="1"/>
</dbReference>
<comment type="cofactor">
    <cofactor evidence="1">
        <name>FMN</name>
        <dbReference type="ChEBI" id="CHEBI:58210"/>
    </cofactor>
</comment>
<evidence type="ECO:0000256" key="5">
    <source>
        <dbReference type="ARBA" id="ARBA00024042"/>
    </source>
</evidence>
<dbReference type="InterPro" id="IPR015421">
    <property type="entry name" value="PyrdxlP-dep_Trfase_major"/>
</dbReference>
<sequence>MARERLGPSIWSFVEGGAGEEDTFGENTAAFRQYRLRPRVLAGVAEPELRTKILDRTWNAPLAVAPMAFQTLAHPAGELATVRGAGLAGVPVIVNTLSGCRFEDLAEAARSPLWLQLYCFRDRAVTRRLIARAEDAGFEAIVLTVDAPWLGRRLQNLREGLRLPPGVQPANLEPPSSGSEPSPGGGVLAEFDPSLDWRIIDWLRSVTRLPILLKGVMTGADGARAVEAGVSGVIVSNHNGGRLDGMRSALDALPEVAAAVAGRCPVLLDGGVRKGTDILVSLALGADAVLLGRPVLNGLAVAGEPGVAAVLDLTTDELADAMVLTGTPSVADADADLIRTGPPAPTGPPRGASHPPTTGLRREDLFAALTDPVMDTMNFLNEVTARYPDAISLAPGRPYDGFFDVEHIVDHLRRYIDHLAQEGFAQPRIRDALFQYGPSAGMIRGFIADALRRDEGIDVAPEAIVVTVGCQEAMFLTLRALFASPTDVLLVSTPSYVGITGAARLLGIEAIPIEEGPEGLSPLDLESAIAFQAARGRRVRAVYVIPDHCNPTGVTIPVEARRHLLDVAAREGVLLLEDSPYRLVSPGPRVPTLKSLDRHRTVIHLGSFSKTVLPGARVGFAVADQQVVDADGRTTPLADELAKIKSMVTVNTPALSQAVIAGALLAGTGGVAELNRDTSDHYDHAMRTTLRELERQFPPGRLDVTWNAPAGGFFLTFNVPFRADNAALTRSAERFGVIWTPMSYFYPDGGGERALRLSISYLSDEEITEGVARLARFVASEGN</sequence>
<keyword evidence="3" id="KW-0288">FMN</keyword>
<dbReference type="PANTHER" id="PTHR10578:SF107">
    <property type="entry name" value="2-HYDROXYACID OXIDASE 1"/>
    <property type="match status" value="1"/>
</dbReference>